<dbReference type="GO" id="GO:0046872">
    <property type="term" value="F:metal ion binding"/>
    <property type="evidence" value="ECO:0007669"/>
    <property type="project" value="UniProtKB-KW"/>
</dbReference>
<evidence type="ECO:0000313" key="9">
    <source>
        <dbReference type="Proteomes" id="UP000616724"/>
    </source>
</evidence>
<sequence length="130" mass="14147">MPGNASRAGVVAASGTLVTEPQRFRFPPARTWCASARKPLSARHKWRPGDRALERTKAMKPDIHPEYATTQVTCTCGNSFTTRSTAKGGSIHADVCSACHPFYTGKQKILDTGGRVARFEKRFGKKPAGK</sequence>
<dbReference type="Gene3D" id="4.10.830.30">
    <property type="entry name" value="Ribosomal protein L31"/>
    <property type="match status" value="1"/>
</dbReference>
<dbReference type="GO" id="GO:0019843">
    <property type="term" value="F:rRNA binding"/>
    <property type="evidence" value="ECO:0007669"/>
    <property type="project" value="UniProtKB-KW"/>
</dbReference>
<dbReference type="InterPro" id="IPR002150">
    <property type="entry name" value="Ribosomal_bL31"/>
</dbReference>
<feature type="binding site" evidence="7">
    <location>
        <position position="76"/>
    </location>
    <ligand>
        <name>Zn(2+)</name>
        <dbReference type="ChEBI" id="CHEBI:29105"/>
    </ligand>
</feature>
<feature type="binding site" evidence="7">
    <location>
        <position position="99"/>
    </location>
    <ligand>
        <name>Zn(2+)</name>
        <dbReference type="ChEBI" id="CHEBI:29105"/>
    </ligand>
</feature>
<dbReference type="PANTHER" id="PTHR33280:SF1">
    <property type="entry name" value="LARGE RIBOSOMAL SUBUNIT PROTEIN BL31C"/>
    <property type="match status" value="1"/>
</dbReference>
<evidence type="ECO:0000256" key="7">
    <source>
        <dbReference type="HAMAP-Rule" id="MF_00501"/>
    </source>
</evidence>
<dbReference type="PANTHER" id="PTHR33280">
    <property type="entry name" value="50S RIBOSOMAL PROTEIN L31, CHLOROPLASTIC"/>
    <property type="match status" value="1"/>
</dbReference>
<evidence type="ECO:0000256" key="5">
    <source>
        <dbReference type="ARBA" id="ARBA00023274"/>
    </source>
</evidence>
<keyword evidence="9" id="KW-1185">Reference proteome</keyword>
<name>A0A8J3RJ33_9ACTN</name>
<dbReference type="PROSITE" id="PS01143">
    <property type="entry name" value="RIBOSOMAL_L31"/>
    <property type="match status" value="1"/>
</dbReference>
<gene>
    <name evidence="7" type="primary">rpmE</name>
    <name evidence="8" type="ORF">Plo01_11860</name>
</gene>
<keyword evidence="5 7" id="KW-0687">Ribonucleoprotein</keyword>
<dbReference type="GO" id="GO:0006412">
    <property type="term" value="P:translation"/>
    <property type="evidence" value="ECO:0007669"/>
    <property type="project" value="UniProtKB-UniRule"/>
</dbReference>
<evidence type="ECO:0000256" key="6">
    <source>
        <dbReference type="ARBA" id="ARBA00035687"/>
    </source>
</evidence>
<keyword evidence="2 7" id="KW-0699">rRNA-binding</keyword>
<comment type="cofactor">
    <cofactor evidence="7">
        <name>Zn(2+)</name>
        <dbReference type="ChEBI" id="CHEBI:29105"/>
    </cofactor>
    <text evidence="7">Binds 1 zinc ion per subunit.</text>
</comment>
<proteinExistence type="inferred from homology"/>
<comment type="subunit">
    <text evidence="7">Part of the 50S ribosomal subunit.</text>
</comment>
<organism evidence="8 9">
    <name type="scientific">Planobispora longispora</name>
    <dbReference type="NCBI Taxonomy" id="28887"/>
    <lineage>
        <taxon>Bacteria</taxon>
        <taxon>Bacillati</taxon>
        <taxon>Actinomycetota</taxon>
        <taxon>Actinomycetes</taxon>
        <taxon>Streptosporangiales</taxon>
        <taxon>Streptosporangiaceae</taxon>
        <taxon>Planobispora</taxon>
    </lineage>
</organism>
<protein>
    <recommendedName>
        <fullName evidence="6 7">Large ribosomal subunit protein bL31</fullName>
    </recommendedName>
</protein>
<dbReference type="PRINTS" id="PR01249">
    <property type="entry name" value="RIBOSOMALL31"/>
</dbReference>
<comment type="similarity">
    <text evidence="1 7">Belongs to the bacterial ribosomal protein bL31 family. Type A subfamily.</text>
</comment>
<dbReference type="InterPro" id="IPR034704">
    <property type="entry name" value="Ribosomal_bL28/bL31-like_sf"/>
</dbReference>
<accession>A0A8J3RJ33</accession>
<dbReference type="EMBL" id="BOOH01000012">
    <property type="protein sequence ID" value="GIH74757.1"/>
    <property type="molecule type" value="Genomic_DNA"/>
</dbReference>
<comment type="function">
    <text evidence="7">Binds the 23S rRNA.</text>
</comment>
<comment type="caution">
    <text evidence="8">The sequence shown here is derived from an EMBL/GenBank/DDBJ whole genome shotgun (WGS) entry which is preliminary data.</text>
</comment>
<reference evidence="8 9" key="1">
    <citation type="submission" date="2021-01" db="EMBL/GenBank/DDBJ databases">
        <title>Whole genome shotgun sequence of Planobispora longispora NBRC 13918.</title>
        <authorList>
            <person name="Komaki H."/>
            <person name="Tamura T."/>
        </authorList>
    </citation>
    <scope>NUCLEOTIDE SEQUENCE [LARGE SCALE GENOMIC DNA]</scope>
    <source>
        <strain evidence="8 9">NBRC 13918</strain>
    </source>
</reference>
<dbReference type="Pfam" id="PF01197">
    <property type="entry name" value="Ribosomal_L31"/>
    <property type="match status" value="1"/>
</dbReference>
<feature type="binding site" evidence="7">
    <location>
        <position position="74"/>
    </location>
    <ligand>
        <name>Zn(2+)</name>
        <dbReference type="ChEBI" id="CHEBI:29105"/>
    </ligand>
</feature>
<keyword evidence="3 7" id="KW-0694">RNA-binding</keyword>
<evidence type="ECO:0000256" key="3">
    <source>
        <dbReference type="ARBA" id="ARBA00022884"/>
    </source>
</evidence>
<feature type="binding site" evidence="7">
    <location>
        <position position="96"/>
    </location>
    <ligand>
        <name>Zn(2+)</name>
        <dbReference type="ChEBI" id="CHEBI:29105"/>
    </ligand>
</feature>
<dbReference type="GO" id="GO:0003735">
    <property type="term" value="F:structural constituent of ribosome"/>
    <property type="evidence" value="ECO:0007669"/>
    <property type="project" value="InterPro"/>
</dbReference>
<dbReference type="NCBIfam" id="NF000612">
    <property type="entry name" value="PRK00019.1"/>
    <property type="match status" value="1"/>
</dbReference>
<evidence type="ECO:0000256" key="2">
    <source>
        <dbReference type="ARBA" id="ARBA00022730"/>
    </source>
</evidence>
<keyword evidence="4 7" id="KW-0689">Ribosomal protein</keyword>
<dbReference type="InterPro" id="IPR027491">
    <property type="entry name" value="Ribosomal_bL31_A"/>
</dbReference>
<dbReference type="GO" id="GO:0005840">
    <property type="term" value="C:ribosome"/>
    <property type="evidence" value="ECO:0007669"/>
    <property type="project" value="UniProtKB-KW"/>
</dbReference>
<dbReference type="Proteomes" id="UP000616724">
    <property type="component" value="Unassembled WGS sequence"/>
</dbReference>
<dbReference type="SUPFAM" id="SSF143800">
    <property type="entry name" value="L28p-like"/>
    <property type="match status" value="1"/>
</dbReference>
<keyword evidence="7" id="KW-0862">Zinc</keyword>
<evidence type="ECO:0000256" key="1">
    <source>
        <dbReference type="ARBA" id="ARBA00009296"/>
    </source>
</evidence>
<dbReference type="HAMAP" id="MF_00501">
    <property type="entry name" value="Ribosomal_bL31_1"/>
    <property type="match status" value="1"/>
</dbReference>
<dbReference type="NCBIfam" id="NF001809">
    <property type="entry name" value="PRK00528.1"/>
    <property type="match status" value="1"/>
</dbReference>
<dbReference type="InterPro" id="IPR042105">
    <property type="entry name" value="Ribosomal_bL31_sf"/>
</dbReference>
<keyword evidence="7" id="KW-0479">Metal-binding</keyword>
<evidence type="ECO:0000256" key="4">
    <source>
        <dbReference type="ARBA" id="ARBA00022980"/>
    </source>
</evidence>
<dbReference type="AlphaFoldDB" id="A0A8J3RJ33"/>
<dbReference type="GO" id="GO:1990904">
    <property type="term" value="C:ribonucleoprotein complex"/>
    <property type="evidence" value="ECO:0007669"/>
    <property type="project" value="UniProtKB-KW"/>
</dbReference>
<evidence type="ECO:0000313" key="8">
    <source>
        <dbReference type="EMBL" id="GIH74757.1"/>
    </source>
</evidence>
<dbReference type="NCBIfam" id="TIGR00105">
    <property type="entry name" value="L31"/>
    <property type="match status" value="1"/>
</dbReference>